<evidence type="ECO:0000313" key="8">
    <source>
        <dbReference type="Proteomes" id="UP000034403"/>
    </source>
</evidence>
<protein>
    <submittedName>
        <fullName evidence="7">Geranylgeranyl pyrophosphate synthase</fullName>
    </submittedName>
</protein>
<dbReference type="InterPro" id="IPR008949">
    <property type="entry name" value="Isoprenoid_synthase_dom_sf"/>
</dbReference>
<dbReference type="InterPro" id="IPR000092">
    <property type="entry name" value="Polyprenyl_synt"/>
</dbReference>
<reference evidence="7 8" key="1">
    <citation type="journal article" date="2015" name="Nature">
        <title>rRNA introns, odd ribosomes, and small enigmatic genomes across a large radiation of phyla.</title>
        <authorList>
            <person name="Brown C.T."/>
            <person name="Hug L.A."/>
            <person name="Thomas B.C."/>
            <person name="Sharon I."/>
            <person name="Castelle C.J."/>
            <person name="Singh A."/>
            <person name="Wilkins M.J."/>
            <person name="Williams K.H."/>
            <person name="Banfield J.F."/>
        </authorList>
    </citation>
    <scope>NUCLEOTIDE SEQUENCE [LARGE SCALE GENOMIC DNA]</scope>
</reference>
<dbReference type="Pfam" id="PF00348">
    <property type="entry name" value="polyprenyl_synt"/>
    <property type="match status" value="1"/>
</dbReference>
<evidence type="ECO:0000256" key="4">
    <source>
        <dbReference type="ARBA" id="ARBA00022723"/>
    </source>
</evidence>
<dbReference type="PANTHER" id="PTHR12001:SF85">
    <property type="entry name" value="SHORT CHAIN ISOPRENYL DIPHOSPHATE SYNTHASE"/>
    <property type="match status" value="1"/>
</dbReference>
<dbReference type="GO" id="GO:0046872">
    <property type="term" value="F:metal ion binding"/>
    <property type="evidence" value="ECO:0007669"/>
    <property type="project" value="UniProtKB-KW"/>
</dbReference>
<evidence type="ECO:0000313" key="7">
    <source>
        <dbReference type="EMBL" id="KKU89844.1"/>
    </source>
</evidence>
<dbReference type="GO" id="GO:0004659">
    <property type="term" value="F:prenyltransferase activity"/>
    <property type="evidence" value="ECO:0007669"/>
    <property type="project" value="InterPro"/>
</dbReference>
<gene>
    <name evidence="7" type="ORF">UY20_C0004G0026</name>
</gene>
<proteinExistence type="inferred from homology"/>
<keyword evidence="4" id="KW-0479">Metal-binding</keyword>
<dbReference type="SFLD" id="SFLDG01017">
    <property type="entry name" value="Polyprenyl_Transferase_Like"/>
    <property type="match status" value="1"/>
</dbReference>
<name>A0A0G1U6Y1_9BACT</name>
<evidence type="ECO:0000256" key="5">
    <source>
        <dbReference type="ARBA" id="ARBA00022842"/>
    </source>
</evidence>
<dbReference type="SFLD" id="SFLDS00005">
    <property type="entry name" value="Isoprenoid_Synthase_Type_I"/>
    <property type="match status" value="1"/>
</dbReference>
<dbReference type="EMBL" id="LCPC01000004">
    <property type="protein sequence ID" value="KKU89844.1"/>
    <property type="molecule type" value="Genomic_DNA"/>
</dbReference>
<comment type="caution">
    <text evidence="7">The sequence shown here is derived from an EMBL/GenBank/DDBJ whole genome shotgun (WGS) entry which is preliminary data.</text>
</comment>
<evidence type="ECO:0000256" key="3">
    <source>
        <dbReference type="ARBA" id="ARBA00022679"/>
    </source>
</evidence>
<dbReference type="SUPFAM" id="SSF48576">
    <property type="entry name" value="Terpenoid synthases"/>
    <property type="match status" value="1"/>
</dbReference>
<sequence length="365" mass="40707">MVTDQLARSYLKNYIFLVEPTLQDFLSAKLKEALKISQSSKENLGISEQMIKTYQSFIAGGKKLRGSLIFLGFDLVHKRTNKDILFASIAIEILHAALLMHDDIMDQDPLRRGMPTIHKRYEEIHRKNFNKGSTSHYGLSMGIDLGDDGIFMAIEVLATANLPEKNKNQALTTFARLLQQTAFGQAMDVTYELLPTATEEDVLRIHTYKTAFYTIAGPLAIGATLAGAPENVLSAINDYGKAVGVAFQLRDDELGLYSSEDKLGKPIGSDVREGKNTVLRIKAIELSKGRDRNFLLQAYGNEELSAYDVKRVQSITKDSGALAYSQQLSRRLVEKGKRAIPEITSNKKYQDLLTSFAELMITRDS</sequence>
<comment type="similarity">
    <text evidence="2 6">Belongs to the FPP/GGPP synthase family.</text>
</comment>
<evidence type="ECO:0000256" key="6">
    <source>
        <dbReference type="RuleBase" id="RU004466"/>
    </source>
</evidence>
<dbReference type="InterPro" id="IPR033749">
    <property type="entry name" value="Polyprenyl_synt_CS"/>
</dbReference>
<dbReference type="Gene3D" id="1.10.600.10">
    <property type="entry name" value="Farnesyl Diphosphate Synthase"/>
    <property type="match status" value="1"/>
</dbReference>
<evidence type="ECO:0000256" key="2">
    <source>
        <dbReference type="ARBA" id="ARBA00006706"/>
    </source>
</evidence>
<organism evidence="7 8">
    <name type="scientific">Candidatus Yanofskybacteria bacterium GW2011_GWA1_48_10</name>
    <dbReference type="NCBI Taxonomy" id="1619022"/>
    <lineage>
        <taxon>Bacteria</taxon>
        <taxon>Candidatus Yanofskyibacteriota</taxon>
    </lineage>
</organism>
<dbReference type="PROSITE" id="PS00723">
    <property type="entry name" value="POLYPRENYL_SYNTHASE_1"/>
    <property type="match status" value="1"/>
</dbReference>
<dbReference type="Proteomes" id="UP000034403">
    <property type="component" value="Unassembled WGS sequence"/>
</dbReference>
<keyword evidence="5" id="KW-0460">Magnesium</keyword>
<comment type="cofactor">
    <cofactor evidence="1">
        <name>Mg(2+)</name>
        <dbReference type="ChEBI" id="CHEBI:18420"/>
    </cofactor>
</comment>
<dbReference type="CDD" id="cd00685">
    <property type="entry name" value="Trans_IPPS_HT"/>
    <property type="match status" value="1"/>
</dbReference>
<keyword evidence="3 6" id="KW-0808">Transferase</keyword>
<dbReference type="AlphaFoldDB" id="A0A0G1U6Y1"/>
<accession>A0A0G1U6Y1</accession>
<dbReference type="PANTHER" id="PTHR12001">
    <property type="entry name" value="GERANYLGERANYL PYROPHOSPHATE SYNTHASE"/>
    <property type="match status" value="1"/>
</dbReference>
<evidence type="ECO:0000256" key="1">
    <source>
        <dbReference type="ARBA" id="ARBA00001946"/>
    </source>
</evidence>
<dbReference type="GO" id="GO:0008299">
    <property type="term" value="P:isoprenoid biosynthetic process"/>
    <property type="evidence" value="ECO:0007669"/>
    <property type="project" value="InterPro"/>
</dbReference>